<dbReference type="GO" id="GO:0008270">
    <property type="term" value="F:zinc ion binding"/>
    <property type="evidence" value="ECO:0007669"/>
    <property type="project" value="InterPro"/>
</dbReference>
<evidence type="ECO:0000313" key="9">
    <source>
        <dbReference type="EMBL" id="ALV43699.1"/>
    </source>
</evidence>
<dbReference type="SUPFAM" id="SSF50129">
    <property type="entry name" value="GroES-like"/>
    <property type="match status" value="1"/>
</dbReference>
<dbReference type="Pfam" id="PF08240">
    <property type="entry name" value="ADH_N"/>
    <property type="match status" value="1"/>
</dbReference>
<comment type="cofactor">
    <cofactor evidence="1 6">
        <name>Zn(2+)</name>
        <dbReference type="ChEBI" id="CHEBI:29105"/>
    </cofactor>
</comment>
<evidence type="ECO:0000256" key="1">
    <source>
        <dbReference type="ARBA" id="ARBA00001947"/>
    </source>
</evidence>
<dbReference type="SUPFAM" id="SSF51735">
    <property type="entry name" value="NAD(P)-binding Rossmann-fold domains"/>
    <property type="match status" value="1"/>
</dbReference>
<dbReference type="PANTHER" id="PTHR43161:SF9">
    <property type="entry name" value="SORBITOL DEHYDROGENASE"/>
    <property type="match status" value="1"/>
</dbReference>
<dbReference type="AlphaFoldDB" id="A0A0U3PH07"/>
<dbReference type="Gene3D" id="3.40.50.720">
    <property type="entry name" value="NAD(P)-binding Rossmann-like Domain"/>
    <property type="match status" value="1"/>
</dbReference>
<evidence type="ECO:0000256" key="4">
    <source>
        <dbReference type="ARBA" id="ARBA00022833"/>
    </source>
</evidence>
<evidence type="ECO:0000313" key="10">
    <source>
        <dbReference type="Proteomes" id="UP000065151"/>
    </source>
</evidence>
<evidence type="ECO:0000256" key="2">
    <source>
        <dbReference type="ARBA" id="ARBA00008072"/>
    </source>
</evidence>
<dbReference type="Gene3D" id="3.90.180.10">
    <property type="entry name" value="Medium-chain alcohol dehydrogenases, catalytic domain"/>
    <property type="match status" value="1"/>
</dbReference>
<comment type="similarity">
    <text evidence="2 6">Belongs to the zinc-containing alcohol dehydrogenase family.</text>
</comment>
<dbReference type="RefSeq" id="WP_058932695.1">
    <property type="nucleotide sequence ID" value="NZ_CP013747.1"/>
</dbReference>
<dbReference type="InterPro" id="IPR036291">
    <property type="entry name" value="NAD(P)-bd_dom_sf"/>
</dbReference>
<evidence type="ECO:0000259" key="8">
    <source>
        <dbReference type="SMART" id="SM00829"/>
    </source>
</evidence>
<dbReference type="InterPro" id="IPR020843">
    <property type="entry name" value="ER"/>
</dbReference>
<dbReference type="Proteomes" id="UP000065151">
    <property type="component" value="Chromosome"/>
</dbReference>
<dbReference type="CDD" id="cd05285">
    <property type="entry name" value="sorbitol_DH"/>
    <property type="match status" value="1"/>
</dbReference>
<evidence type="ECO:0000256" key="5">
    <source>
        <dbReference type="ARBA" id="ARBA00023002"/>
    </source>
</evidence>
<evidence type="ECO:0000256" key="7">
    <source>
        <dbReference type="SAM" id="MobiDB-lite"/>
    </source>
</evidence>
<dbReference type="InterPro" id="IPR011032">
    <property type="entry name" value="GroES-like_sf"/>
</dbReference>
<dbReference type="InterPro" id="IPR045306">
    <property type="entry name" value="SDH-like"/>
</dbReference>
<dbReference type="InterPro" id="IPR013154">
    <property type="entry name" value="ADH-like_N"/>
</dbReference>
<dbReference type="InterPro" id="IPR013149">
    <property type="entry name" value="ADH-like_C"/>
</dbReference>
<sequence>MSTSNLPESMRTSVLVGVKNLTIEDRKLPAYGTDEVLVKIAAVGVCGSDVHYFRHGRIGDFVVDGPLVLGHEVSGTIVAVGDSVDPSRVGQRVAIEPQRPCGKCRECRAGLYNLCPHMEFYATPPIDGAFAEYAVIQDAFAHAIPDNLTDEAAALLEPLSVAITTMRKAHVVPGSSVLIAGAGPIGIICAQTAKAFGAAEVIVTDLVAEKRERALKYGATRVIDPVEVDIANEGLDVNAFIDASGSPRAVTAGIKAVRPAGHVVLVGLGNPEMTLPVEHIQNYEINVTGIFRYTDTWPAAIHLVSSGLVELDSLVTGRFGLDQAEEALESDQDPASLKSVVYPSK</sequence>
<proteinExistence type="inferred from homology"/>
<dbReference type="PANTHER" id="PTHR43161">
    <property type="entry name" value="SORBITOL DEHYDROGENASE"/>
    <property type="match status" value="1"/>
</dbReference>
<dbReference type="GO" id="GO:0016616">
    <property type="term" value="F:oxidoreductase activity, acting on the CH-OH group of donors, NAD or NADP as acceptor"/>
    <property type="evidence" value="ECO:0007669"/>
    <property type="project" value="InterPro"/>
</dbReference>
<dbReference type="Pfam" id="PF00107">
    <property type="entry name" value="ADH_zinc_N"/>
    <property type="match status" value="1"/>
</dbReference>
<dbReference type="InterPro" id="IPR002328">
    <property type="entry name" value="ADH_Zn_CS"/>
</dbReference>
<keyword evidence="4 6" id="KW-0862">Zinc</keyword>
<keyword evidence="5" id="KW-0560">Oxidoreductase</keyword>
<dbReference type="PROSITE" id="PS00059">
    <property type="entry name" value="ADH_ZINC"/>
    <property type="match status" value="1"/>
</dbReference>
<accession>A0A0U3PH07</accession>
<dbReference type="EMBL" id="CP013747">
    <property type="protein sequence ID" value="ALV43699.1"/>
    <property type="molecule type" value="Genomic_DNA"/>
</dbReference>
<reference evidence="9 10" key="1">
    <citation type="submission" date="2015-12" db="EMBL/GenBank/DDBJ databases">
        <authorList>
            <person name="Shamseldin A."/>
            <person name="Moawad H."/>
            <person name="Abd El-Rahim W.M."/>
            <person name="Sadowsky M.J."/>
        </authorList>
    </citation>
    <scope>NUCLEOTIDE SEQUENCE [LARGE SCALE GENOMIC DNA]</scope>
    <source>
        <strain evidence="9 10">Ar51</strain>
    </source>
</reference>
<evidence type="ECO:0000256" key="3">
    <source>
        <dbReference type="ARBA" id="ARBA00022723"/>
    </source>
</evidence>
<keyword evidence="3 6" id="KW-0479">Metal-binding</keyword>
<evidence type="ECO:0000256" key="6">
    <source>
        <dbReference type="RuleBase" id="RU361277"/>
    </source>
</evidence>
<protein>
    <submittedName>
        <fullName evidence="9">Sorbitol dehydrogenase</fullName>
    </submittedName>
</protein>
<name>A0A0U3PH07_9MICC</name>
<dbReference type="STRING" id="121292.AU252_01730"/>
<gene>
    <name evidence="9" type="ORF">AU252_01730</name>
</gene>
<feature type="domain" description="Enoyl reductase (ER)" evidence="8">
    <location>
        <begin position="17"/>
        <end position="341"/>
    </location>
</feature>
<dbReference type="KEGG" id="psul:AU252_01730"/>
<feature type="region of interest" description="Disordered" evidence="7">
    <location>
        <begin position="326"/>
        <end position="345"/>
    </location>
</feature>
<dbReference type="SMART" id="SM00829">
    <property type="entry name" value="PKS_ER"/>
    <property type="match status" value="1"/>
</dbReference>
<organism evidence="9">
    <name type="scientific">Pseudarthrobacter sulfonivorans</name>
    <dbReference type="NCBI Taxonomy" id="121292"/>
    <lineage>
        <taxon>Bacteria</taxon>
        <taxon>Bacillati</taxon>
        <taxon>Actinomycetota</taxon>
        <taxon>Actinomycetes</taxon>
        <taxon>Micrococcales</taxon>
        <taxon>Micrococcaceae</taxon>
        <taxon>Pseudarthrobacter</taxon>
    </lineage>
</organism>